<dbReference type="EMBL" id="JBHUIW010000007">
    <property type="protein sequence ID" value="MFD2182227.1"/>
    <property type="molecule type" value="Genomic_DNA"/>
</dbReference>
<organism evidence="1 2">
    <name type="scientific">Rhodoplanes azumiensis</name>
    <dbReference type="NCBI Taxonomy" id="1897628"/>
    <lineage>
        <taxon>Bacteria</taxon>
        <taxon>Pseudomonadati</taxon>
        <taxon>Pseudomonadota</taxon>
        <taxon>Alphaproteobacteria</taxon>
        <taxon>Hyphomicrobiales</taxon>
        <taxon>Nitrobacteraceae</taxon>
        <taxon>Rhodoplanes</taxon>
    </lineage>
</organism>
<accession>A0ABW5AJE3</accession>
<evidence type="ECO:0000313" key="2">
    <source>
        <dbReference type="Proteomes" id="UP001597314"/>
    </source>
</evidence>
<comment type="caution">
    <text evidence="1">The sequence shown here is derived from an EMBL/GenBank/DDBJ whole genome shotgun (WGS) entry which is preliminary data.</text>
</comment>
<dbReference type="Proteomes" id="UP001597314">
    <property type="component" value="Unassembled WGS sequence"/>
</dbReference>
<sequence>MRSLMMRPGNNPKRRIAPAELLGKEARADLAERAKYVGSGHHKRYPADYGLERTNPRPTKSLCDLVKTVKLAEAGALMRKGLMCGMISDVRLGEFPKYVWSVDEDGEVYEAKTDPMTPGVYHGYRLEEEDDMRRLVESVWKKRWPAV</sequence>
<keyword evidence="2" id="KW-1185">Reference proteome</keyword>
<protein>
    <submittedName>
        <fullName evidence="1">Uncharacterized protein</fullName>
    </submittedName>
</protein>
<evidence type="ECO:0000313" key="1">
    <source>
        <dbReference type="EMBL" id="MFD2182227.1"/>
    </source>
</evidence>
<proteinExistence type="predicted"/>
<name>A0ABW5AJE3_9BRAD</name>
<reference evidence="2" key="1">
    <citation type="journal article" date="2019" name="Int. J. Syst. Evol. Microbiol.">
        <title>The Global Catalogue of Microorganisms (GCM) 10K type strain sequencing project: providing services to taxonomists for standard genome sequencing and annotation.</title>
        <authorList>
            <consortium name="The Broad Institute Genomics Platform"/>
            <consortium name="The Broad Institute Genome Sequencing Center for Infectious Disease"/>
            <person name="Wu L."/>
            <person name="Ma J."/>
        </authorList>
    </citation>
    <scope>NUCLEOTIDE SEQUENCE [LARGE SCALE GENOMIC DNA]</scope>
    <source>
        <strain evidence="2">CGMCC 1.6774</strain>
    </source>
</reference>
<gene>
    <name evidence="1" type="ORF">ACFSOX_08690</name>
</gene>
<dbReference type="RefSeq" id="WP_378477408.1">
    <property type="nucleotide sequence ID" value="NZ_JBHUIW010000007.1"/>
</dbReference>